<organism evidence="2 3">
    <name type="scientific">Candidatus Merdivicinus excrementipullorum</name>
    <dbReference type="NCBI Taxonomy" id="2840867"/>
    <lineage>
        <taxon>Bacteria</taxon>
        <taxon>Bacillati</taxon>
        <taxon>Bacillota</taxon>
        <taxon>Clostridia</taxon>
        <taxon>Eubacteriales</taxon>
        <taxon>Oscillospiraceae</taxon>
        <taxon>Oscillospiraceae incertae sedis</taxon>
        <taxon>Candidatus Merdivicinus</taxon>
    </lineage>
</organism>
<dbReference type="EMBL" id="DVJP01000025">
    <property type="protein sequence ID" value="HIS75793.1"/>
    <property type="molecule type" value="Genomic_DNA"/>
</dbReference>
<dbReference type="Proteomes" id="UP000824002">
    <property type="component" value="Unassembled WGS sequence"/>
</dbReference>
<accession>A0A9D1FL81</accession>
<dbReference type="InterPro" id="IPR024300">
    <property type="entry name" value="SipL_SPOCS_dom"/>
</dbReference>
<reference evidence="2" key="2">
    <citation type="journal article" date="2021" name="PeerJ">
        <title>Extensive microbial diversity within the chicken gut microbiome revealed by metagenomics and culture.</title>
        <authorList>
            <person name="Gilroy R."/>
            <person name="Ravi A."/>
            <person name="Getino M."/>
            <person name="Pursley I."/>
            <person name="Horton D.L."/>
            <person name="Alikhan N.F."/>
            <person name="Baker D."/>
            <person name="Gharbi K."/>
            <person name="Hall N."/>
            <person name="Watson M."/>
            <person name="Adriaenssens E.M."/>
            <person name="Foster-Nyarko E."/>
            <person name="Jarju S."/>
            <person name="Secka A."/>
            <person name="Antonio M."/>
            <person name="Oren A."/>
            <person name="Chaudhuri R.R."/>
            <person name="La Ragione R."/>
            <person name="Hildebrand F."/>
            <person name="Pallen M.J."/>
        </authorList>
    </citation>
    <scope>NUCLEOTIDE SEQUENCE</scope>
    <source>
        <strain evidence="2">CHK199-13235</strain>
    </source>
</reference>
<dbReference type="AlphaFoldDB" id="A0A9D1FL81"/>
<protein>
    <submittedName>
        <fullName evidence="2">DUF3794 domain-containing protein</fullName>
    </submittedName>
</protein>
<sequence length="516" mass="55636">MSQPTLSQDTVYISETILDTSVEQSVELDYFLPDYCPNIFKLLKTSVIPVIQSQKTAGNQVALDGVAVVRALYLAENSGRVCCVSQNIPFSKTAELPAECQNPSVFAVPRCYFVSGRAVNQRRLDIRGGISCKVKVCDQKALPVITGGSGGGLQFHPLRLSACGPRKSGSKSFVVNEDLELGSAKPAFGSLLGYSCCAVPSDLKLISNKVICKADLTLHILYQPEEENARPETMEFSVPISQIADLPGVTEEDLCAARFAVSGVSIEPHPDDSGVNRILNCEFTVCLFCTADRNQDFVLADDAYSTQYEAAVTTRPVSVEFLLQDADLTVMTRSTVESGTAVSAVCDAWASFGEAAVQFSEEGTLSLSGNLEVSLLCIGTDGMPFVLDKTIPTELKLLSGLEAEEISFSPCVEVLSCGYAILSETSLEVRAELRVSGPVYEKRRFTAITGAAVNEDSPREKDPLCALRICYAEAGDDVWDIAKSYATSMAAVMEENSLEEERLPARAMLLIPLIDG</sequence>
<feature type="domain" description="SipL SPOCS" evidence="1">
    <location>
        <begin position="201"/>
        <end position="266"/>
    </location>
</feature>
<name>A0A9D1FL81_9FIRM</name>
<reference evidence="2" key="1">
    <citation type="submission" date="2020-10" db="EMBL/GenBank/DDBJ databases">
        <authorList>
            <person name="Gilroy R."/>
        </authorList>
    </citation>
    <scope>NUCLEOTIDE SEQUENCE</scope>
    <source>
        <strain evidence="2">CHK199-13235</strain>
    </source>
</reference>
<feature type="domain" description="SipL SPOCS" evidence="1">
    <location>
        <begin position="39"/>
        <end position="98"/>
    </location>
</feature>
<gene>
    <name evidence="2" type="ORF">IAB51_03185</name>
</gene>
<proteinExistence type="predicted"/>
<evidence type="ECO:0000313" key="2">
    <source>
        <dbReference type="EMBL" id="HIS75793.1"/>
    </source>
</evidence>
<evidence type="ECO:0000313" key="3">
    <source>
        <dbReference type="Proteomes" id="UP000824002"/>
    </source>
</evidence>
<dbReference type="Pfam" id="PF12673">
    <property type="entry name" value="SipL"/>
    <property type="match status" value="2"/>
</dbReference>
<evidence type="ECO:0000259" key="1">
    <source>
        <dbReference type="Pfam" id="PF12673"/>
    </source>
</evidence>
<comment type="caution">
    <text evidence="2">The sequence shown here is derived from an EMBL/GenBank/DDBJ whole genome shotgun (WGS) entry which is preliminary data.</text>
</comment>